<dbReference type="EMBL" id="CP022684">
    <property type="protein sequence ID" value="AUM12171.1"/>
    <property type="molecule type" value="Genomic_DNA"/>
</dbReference>
<feature type="domain" description="L,D-TPase catalytic" evidence="8">
    <location>
        <begin position="315"/>
        <end position="490"/>
    </location>
</feature>
<gene>
    <name evidence="9" type="ORF">Kalk_07000</name>
</gene>
<dbReference type="Gene3D" id="2.40.440.10">
    <property type="entry name" value="L,D-transpeptidase catalytic domain-like"/>
    <property type="match status" value="1"/>
</dbReference>
<evidence type="ECO:0000256" key="5">
    <source>
        <dbReference type="ARBA" id="ARBA00022984"/>
    </source>
</evidence>
<dbReference type="Pfam" id="PF20142">
    <property type="entry name" value="Scaffold"/>
    <property type="match status" value="1"/>
</dbReference>
<dbReference type="GO" id="GO:0008360">
    <property type="term" value="P:regulation of cell shape"/>
    <property type="evidence" value="ECO:0007669"/>
    <property type="project" value="UniProtKB-UniRule"/>
</dbReference>
<evidence type="ECO:0000256" key="3">
    <source>
        <dbReference type="ARBA" id="ARBA00022679"/>
    </source>
</evidence>
<dbReference type="PANTHER" id="PTHR41533">
    <property type="entry name" value="L,D-TRANSPEPTIDASE HI_1667-RELATED"/>
    <property type="match status" value="1"/>
</dbReference>
<dbReference type="PANTHER" id="PTHR41533:SF2">
    <property type="entry name" value="BLR7131 PROTEIN"/>
    <property type="match status" value="1"/>
</dbReference>
<dbReference type="InterPro" id="IPR052905">
    <property type="entry name" value="LD-transpeptidase_YkuD-like"/>
</dbReference>
<dbReference type="InterPro" id="IPR002477">
    <property type="entry name" value="Peptidoglycan-bd-like"/>
</dbReference>
<dbReference type="Proteomes" id="UP000235116">
    <property type="component" value="Chromosome"/>
</dbReference>
<dbReference type="KEGG" id="kak:Kalk_07000"/>
<dbReference type="PROSITE" id="PS52029">
    <property type="entry name" value="LD_TPASE"/>
    <property type="match status" value="1"/>
</dbReference>
<dbReference type="Pfam" id="PF03734">
    <property type="entry name" value="YkuD"/>
    <property type="match status" value="1"/>
</dbReference>
<evidence type="ECO:0000256" key="7">
    <source>
        <dbReference type="PROSITE-ProRule" id="PRU01373"/>
    </source>
</evidence>
<dbReference type="GO" id="GO:0009252">
    <property type="term" value="P:peptidoglycan biosynthetic process"/>
    <property type="evidence" value="ECO:0007669"/>
    <property type="project" value="UniProtKB-UniPathway"/>
</dbReference>
<sequence>MLNLPHRIVALRLARTVVLALAAVFHSSTLLADSLPPSVIVIRQLLESWGAGYPAQIKDSVIHNHQALLELYTERGFTPIWLAVEESGQLEPNHSATELLQTISNVGDEGLNASDYHFNAIQDALQDGTSMSLDLLLTDAFLTLAQHLLSGKVDPEKLTSEWKSYREYINPKALIANLDHQSVAEVLDSVRPRPPRYRRLIKALAMLKDLPSDNWGPLALSPAIKPNQQDDRLPEITRRLTVWGDLEAGFYSDETYNQALNAAVIRFQTRHGLDADGIIGKNTLTALNLSPADRANQIVVNLERWRWLDQNMGDSFIVVNIANFDLRVFNQGELVMQMPVIVGRNFRKTPVFSDKIRYLVLNPTWTVPQKLAVQDKLPEIKKDISYLKKYGFTLYDFGSNNVVNPENVDWARLHKQFPYRLVQSPGPLNALGQVKFMFPNSYDVYLHDTPSRDLFSKNERAFSSGCIRVSKPIELAELLLRPQGMTAEDINQILAAPNNVTLNLKQTMPVHIEYWTAWVDDQGTLQFRTDIYERDNPVLEALKQPLE</sequence>
<dbReference type="GO" id="GO:0004180">
    <property type="term" value="F:carboxypeptidase activity"/>
    <property type="evidence" value="ECO:0007669"/>
    <property type="project" value="UniProtKB-ARBA"/>
</dbReference>
<evidence type="ECO:0000256" key="1">
    <source>
        <dbReference type="ARBA" id="ARBA00004752"/>
    </source>
</evidence>
<dbReference type="CDD" id="cd16913">
    <property type="entry name" value="YkuD_like"/>
    <property type="match status" value="1"/>
</dbReference>
<organism evidence="9 10">
    <name type="scientific">Ketobacter alkanivorans</name>
    <dbReference type="NCBI Taxonomy" id="1917421"/>
    <lineage>
        <taxon>Bacteria</taxon>
        <taxon>Pseudomonadati</taxon>
        <taxon>Pseudomonadota</taxon>
        <taxon>Gammaproteobacteria</taxon>
        <taxon>Pseudomonadales</taxon>
        <taxon>Ketobacteraceae</taxon>
        <taxon>Ketobacter</taxon>
    </lineage>
</organism>
<comment type="similarity">
    <text evidence="2">Belongs to the YkuD family.</text>
</comment>
<evidence type="ECO:0000313" key="10">
    <source>
        <dbReference type="Proteomes" id="UP000235116"/>
    </source>
</evidence>
<dbReference type="SUPFAM" id="SSF141523">
    <property type="entry name" value="L,D-transpeptidase catalytic domain-like"/>
    <property type="match status" value="1"/>
</dbReference>
<dbReference type="InterPro" id="IPR045380">
    <property type="entry name" value="LD_TPept_scaffold_dom"/>
</dbReference>
<dbReference type="InterPro" id="IPR036365">
    <property type="entry name" value="PGBD-like_sf"/>
</dbReference>
<dbReference type="InterPro" id="IPR005490">
    <property type="entry name" value="LD_TPept_cat_dom"/>
</dbReference>
<name>A0A2K9LJ14_9GAMM</name>
<evidence type="ECO:0000259" key="8">
    <source>
        <dbReference type="PROSITE" id="PS52029"/>
    </source>
</evidence>
<feature type="active site" description="Nucleophile" evidence="7">
    <location>
        <position position="466"/>
    </location>
</feature>
<dbReference type="InterPro" id="IPR038063">
    <property type="entry name" value="Transpep_catalytic_dom"/>
</dbReference>
<keyword evidence="3" id="KW-0808">Transferase</keyword>
<dbReference type="GO" id="GO:0071555">
    <property type="term" value="P:cell wall organization"/>
    <property type="evidence" value="ECO:0007669"/>
    <property type="project" value="UniProtKB-UniRule"/>
</dbReference>
<dbReference type="AlphaFoldDB" id="A0A2K9LJ14"/>
<accession>A0A2K9LJ14</accession>
<evidence type="ECO:0000256" key="6">
    <source>
        <dbReference type="ARBA" id="ARBA00023316"/>
    </source>
</evidence>
<dbReference type="GO" id="GO:0016740">
    <property type="term" value="F:transferase activity"/>
    <property type="evidence" value="ECO:0007669"/>
    <property type="project" value="UniProtKB-KW"/>
</dbReference>
<dbReference type="InterPro" id="IPR036366">
    <property type="entry name" value="PGBDSf"/>
</dbReference>
<feature type="active site" description="Proton donor/acceptor" evidence="7">
    <location>
        <position position="447"/>
    </location>
</feature>
<protein>
    <recommendedName>
        <fullName evidence="8">L,D-TPase catalytic domain-containing protein</fullName>
    </recommendedName>
</protein>
<dbReference type="Gene3D" id="1.10.101.10">
    <property type="entry name" value="PGBD-like superfamily/PGBD"/>
    <property type="match status" value="1"/>
</dbReference>
<comment type="pathway">
    <text evidence="1 7">Cell wall biogenesis; peptidoglycan biosynthesis.</text>
</comment>
<evidence type="ECO:0000256" key="2">
    <source>
        <dbReference type="ARBA" id="ARBA00005992"/>
    </source>
</evidence>
<dbReference type="Pfam" id="PF01471">
    <property type="entry name" value="PG_binding_1"/>
    <property type="match status" value="1"/>
</dbReference>
<keyword evidence="10" id="KW-1185">Reference proteome</keyword>
<reference evidence="10" key="1">
    <citation type="submission" date="2017-08" db="EMBL/GenBank/DDBJ databases">
        <title>Direct submision.</title>
        <authorList>
            <person name="Kim S.-J."/>
            <person name="Rhee S.-K."/>
        </authorList>
    </citation>
    <scope>NUCLEOTIDE SEQUENCE [LARGE SCALE GENOMIC DNA]</scope>
    <source>
        <strain evidence="10">GI5</strain>
    </source>
</reference>
<keyword evidence="4 7" id="KW-0133">Cell shape</keyword>
<dbReference type="SUPFAM" id="SSF47090">
    <property type="entry name" value="PGBD-like"/>
    <property type="match status" value="1"/>
</dbReference>
<dbReference type="UniPathway" id="UPA00219"/>
<dbReference type="RefSeq" id="WP_101893507.1">
    <property type="nucleotide sequence ID" value="NZ_CP022684.1"/>
</dbReference>
<keyword evidence="6 7" id="KW-0961">Cell wall biogenesis/degradation</keyword>
<evidence type="ECO:0000313" key="9">
    <source>
        <dbReference type="EMBL" id="AUM12171.1"/>
    </source>
</evidence>
<keyword evidence="5 7" id="KW-0573">Peptidoglycan synthesis</keyword>
<proteinExistence type="inferred from homology"/>
<evidence type="ECO:0000256" key="4">
    <source>
        <dbReference type="ARBA" id="ARBA00022960"/>
    </source>
</evidence>
<dbReference type="OrthoDB" id="9778545at2"/>